<protein>
    <submittedName>
        <fullName evidence="1">Uncharacterized protein</fullName>
    </submittedName>
</protein>
<gene>
    <name evidence="1" type="ORF">SAMN04487893_104170</name>
</gene>
<organism evidence="1 2">
    <name type="scientific">Myroides guanonis</name>
    <dbReference type="NCBI Taxonomy" id="1150112"/>
    <lineage>
        <taxon>Bacteria</taxon>
        <taxon>Pseudomonadati</taxon>
        <taxon>Bacteroidota</taxon>
        <taxon>Flavobacteriia</taxon>
        <taxon>Flavobacteriales</taxon>
        <taxon>Flavobacteriaceae</taxon>
        <taxon>Myroides</taxon>
    </lineage>
</organism>
<evidence type="ECO:0000313" key="2">
    <source>
        <dbReference type="Proteomes" id="UP000243887"/>
    </source>
</evidence>
<dbReference type="OrthoDB" id="821958at2"/>
<keyword evidence="2" id="KW-1185">Reference proteome</keyword>
<evidence type="ECO:0000313" key="1">
    <source>
        <dbReference type="EMBL" id="SFJ22093.1"/>
    </source>
</evidence>
<accession>A0A1I3PKU4</accession>
<dbReference type="RefSeq" id="WP_090678458.1">
    <property type="nucleotide sequence ID" value="NZ_FORU01000004.1"/>
</dbReference>
<reference evidence="2" key="1">
    <citation type="submission" date="2016-10" db="EMBL/GenBank/DDBJ databases">
        <authorList>
            <person name="Varghese N."/>
            <person name="Submissions S."/>
        </authorList>
    </citation>
    <scope>NUCLEOTIDE SEQUENCE [LARGE SCALE GENOMIC DNA]</scope>
    <source>
        <strain evidence="2">DSM 26542</strain>
    </source>
</reference>
<dbReference type="EMBL" id="FORU01000004">
    <property type="protein sequence ID" value="SFJ22093.1"/>
    <property type="molecule type" value="Genomic_DNA"/>
</dbReference>
<dbReference type="Proteomes" id="UP000243887">
    <property type="component" value="Unassembled WGS sequence"/>
</dbReference>
<dbReference type="STRING" id="1150112.SAMN04487893_104170"/>
<name>A0A1I3PKU4_9FLAO</name>
<dbReference type="AlphaFoldDB" id="A0A1I3PKU4"/>
<sequence>MAVISKGILGGFSGKVGTVVGANWRGKDIIRSIPTKKNRKASDLQMIQRMKFKLVSQFIAPLNQLTSKYFGEYQGAKSRTNLAMSHHLTDAIEEINDQLVINYSKVVITKGVLPSVNIDSSDIQNDTLEIAWTSSAGVGLAKATDRLIVIIYSKTHNLFHVVEDSATRADGAVSTPMPNAWPVGDNSVWICLIDEKGKLCSTSEYLGDL</sequence>
<dbReference type="InterPro" id="IPR046233">
    <property type="entry name" value="DUF6266"/>
</dbReference>
<proteinExistence type="predicted"/>
<dbReference type="Pfam" id="PF19781">
    <property type="entry name" value="DUF6266"/>
    <property type="match status" value="1"/>
</dbReference>